<proteinExistence type="predicted"/>
<protein>
    <submittedName>
        <fullName evidence="1">Uncharacterized protein</fullName>
    </submittedName>
</protein>
<organism evidence="1">
    <name type="scientific">Picea glauca</name>
    <name type="common">White spruce</name>
    <name type="synonym">Pinus glauca</name>
    <dbReference type="NCBI Taxonomy" id="3330"/>
    <lineage>
        <taxon>Eukaryota</taxon>
        <taxon>Viridiplantae</taxon>
        <taxon>Streptophyta</taxon>
        <taxon>Embryophyta</taxon>
        <taxon>Tracheophyta</taxon>
        <taxon>Spermatophyta</taxon>
        <taxon>Pinopsida</taxon>
        <taxon>Pinidae</taxon>
        <taxon>Conifers I</taxon>
        <taxon>Pinales</taxon>
        <taxon>Pinaceae</taxon>
        <taxon>Picea</taxon>
    </lineage>
</organism>
<geneLocation type="mitochondrion" evidence="1"/>
<accession>A0A117NGR5</accession>
<dbReference type="AlphaFoldDB" id="A0A117NGR5"/>
<comment type="caution">
    <text evidence="1">The sequence shown here is derived from an EMBL/GenBank/DDBJ whole genome shotgun (WGS) entry which is preliminary data.</text>
</comment>
<dbReference type="EMBL" id="LKAM01000008">
    <property type="protein sequence ID" value="KUM47198.1"/>
    <property type="molecule type" value="Genomic_DNA"/>
</dbReference>
<reference evidence="1" key="1">
    <citation type="journal article" date="2015" name="Genome Biol. Evol.">
        <title>Organellar Genomes of White Spruce (Picea glauca): Assembly and Annotation.</title>
        <authorList>
            <person name="Jackman S.D."/>
            <person name="Warren R.L."/>
            <person name="Gibb E.A."/>
            <person name="Vandervalk B.P."/>
            <person name="Mohamadi H."/>
            <person name="Chu J."/>
            <person name="Raymond A."/>
            <person name="Pleasance S."/>
            <person name="Coope R."/>
            <person name="Wildung M.R."/>
            <person name="Ritland C.E."/>
            <person name="Bousquet J."/>
            <person name="Jones S.J."/>
            <person name="Bohlmann J."/>
            <person name="Birol I."/>
        </authorList>
    </citation>
    <scope>NUCLEOTIDE SEQUENCE [LARGE SCALE GENOMIC DNA]</scope>
    <source>
        <tissue evidence="1">Flushing bud</tissue>
    </source>
</reference>
<gene>
    <name evidence="1" type="ORF">ABT39_MTgene6204</name>
</gene>
<evidence type="ECO:0000313" key="1">
    <source>
        <dbReference type="EMBL" id="KUM47198.1"/>
    </source>
</evidence>
<keyword evidence="1" id="KW-0496">Mitochondrion</keyword>
<name>A0A117NGR5_PICGL</name>
<sequence length="98" mass="11083">MQESLFCALTIRCAENNIHQQKLVVKTKISTTSSIDTCTSSPTQQQPAGNYLLGTQTKAKENTNQTQGQKHFLFRLSTRPPAFHQVIYPAFNHFPMIE</sequence>